<dbReference type="InterPro" id="IPR045275">
    <property type="entry name" value="MscS_archaea/bacteria_type"/>
</dbReference>
<feature type="transmembrane region" description="Helical" evidence="7">
    <location>
        <begin position="95"/>
        <end position="113"/>
    </location>
</feature>
<keyword evidence="5 7" id="KW-1133">Transmembrane helix</keyword>
<dbReference type="GO" id="GO:0008381">
    <property type="term" value="F:mechanosensitive monoatomic ion channel activity"/>
    <property type="evidence" value="ECO:0007669"/>
    <property type="project" value="InterPro"/>
</dbReference>
<dbReference type="GO" id="GO:0005886">
    <property type="term" value="C:plasma membrane"/>
    <property type="evidence" value="ECO:0007669"/>
    <property type="project" value="UniProtKB-SubCell"/>
</dbReference>
<dbReference type="InterPro" id="IPR049142">
    <property type="entry name" value="MS_channel_1st"/>
</dbReference>
<evidence type="ECO:0000259" key="8">
    <source>
        <dbReference type="Pfam" id="PF00924"/>
    </source>
</evidence>
<dbReference type="InterPro" id="IPR049278">
    <property type="entry name" value="MS_channel_C"/>
</dbReference>
<evidence type="ECO:0000256" key="2">
    <source>
        <dbReference type="ARBA" id="ARBA00008017"/>
    </source>
</evidence>
<evidence type="ECO:0000256" key="1">
    <source>
        <dbReference type="ARBA" id="ARBA00004651"/>
    </source>
</evidence>
<organism evidence="11 12">
    <name type="scientific">Dyadobacter fanqingshengii</name>
    <dbReference type="NCBI Taxonomy" id="2906443"/>
    <lineage>
        <taxon>Bacteria</taxon>
        <taxon>Pseudomonadati</taxon>
        <taxon>Bacteroidota</taxon>
        <taxon>Cytophagia</taxon>
        <taxon>Cytophagales</taxon>
        <taxon>Spirosomataceae</taxon>
        <taxon>Dyadobacter</taxon>
    </lineage>
</organism>
<keyword evidence="12" id="KW-1185">Reference proteome</keyword>
<dbReference type="SUPFAM" id="SSF82861">
    <property type="entry name" value="Mechanosensitive channel protein MscS (YggB), transmembrane region"/>
    <property type="match status" value="1"/>
</dbReference>
<evidence type="ECO:0000256" key="3">
    <source>
        <dbReference type="ARBA" id="ARBA00022475"/>
    </source>
</evidence>
<protein>
    <submittedName>
        <fullName evidence="11">Mechanosensitive ion channel</fullName>
    </submittedName>
</protein>
<dbReference type="SUPFAM" id="SSF50182">
    <property type="entry name" value="Sm-like ribonucleoproteins"/>
    <property type="match status" value="1"/>
</dbReference>
<feature type="domain" description="Mechanosensitive ion channel MscS" evidence="8">
    <location>
        <begin position="115"/>
        <end position="182"/>
    </location>
</feature>
<evidence type="ECO:0000256" key="4">
    <source>
        <dbReference type="ARBA" id="ARBA00022692"/>
    </source>
</evidence>
<dbReference type="Pfam" id="PF05552">
    <property type="entry name" value="MS_channel_1st_1"/>
    <property type="match status" value="1"/>
</dbReference>
<dbReference type="InterPro" id="IPR011014">
    <property type="entry name" value="MscS_channel_TM-2"/>
</dbReference>
<evidence type="ECO:0000313" key="11">
    <source>
        <dbReference type="EMBL" id="MCF0039018.1"/>
    </source>
</evidence>
<evidence type="ECO:0000259" key="10">
    <source>
        <dbReference type="Pfam" id="PF21088"/>
    </source>
</evidence>
<evidence type="ECO:0000259" key="9">
    <source>
        <dbReference type="Pfam" id="PF21082"/>
    </source>
</evidence>
<dbReference type="PANTHER" id="PTHR30221:SF1">
    <property type="entry name" value="SMALL-CONDUCTANCE MECHANOSENSITIVE CHANNEL"/>
    <property type="match status" value="1"/>
</dbReference>
<dbReference type="InterPro" id="IPR010920">
    <property type="entry name" value="LSM_dom_sf"/>
</dbReference>
<dbReference type="EMBL" id="JAJTTA010000001">
    <property type="protein sequence ID" value="MCF0039018.1"/>
    <property type="molecule type" value="Genomic_DNA"/>
</dbReference>
<dbReference type="InterPro" id="IPR011066">
    <property type="entry name" value="MscS_channel_C_sf"/>
</dbReference>
<reference evidence="11" key="1">
    <citation type="submission" date="2021-12" db="EMBL/GenBank/DDBJ databases">
        <title>Novel species in genus Dyadobacter.</title>
        <authorList>
            <person name="Ma C."/>
        </authorList>
    </citation>
    <scope>NUCLEOTIDE SEQUENCE</scope>
    <source>
        <strain evidence="11">CY399</strain>
    </source>
</reference>
<keyword evidence="4 7" id="KW-0812">Transmembrane</keyword>
<keyword evidence="6 7" id="KW-0472">Membrane</keyword>
<evidence type="ECO:0000256" key="6">
    <source>
        <dbReference type="ARBA" id="ARBA00023136"/>
    </source>
</evidence>
<accession>A0A9X1T845</accession>
<sequence>MIFAQISKITDPIVVKMDRWFDESIRFVPNLIIAILILVVFRFLARYGSRFMEKGLTRASQNIALVSLISALTRIAIVTTGLFFALGVLGLDKTVTSLLAGAGVLALALGFAFQDLTTNFISGAFIAIQRPIKVGDVIETNGFTGKVLSIGLRSVKLDNFAGQLVELPSKDIFQKPIVNFTHSGDRRVQLECSIGYKDDLFLVEEVALSAIKPLPFLQKLKPIELNFIRFSEKSIDFEVLFWIDQSKIGPGPAKSVAMKSIKKVFDENNIAFPTPVRPMEIANIAPLNSPS</sequence>
<dbReference type="InterPro" id="IPR008910">
    <property type="entry name" value="MSC_TM_helix"/>
</dbReference>
<dbReference type="SUPFAM" id="SSF82689">
    <property type="entry name" value="Mechanosensitive channel protein MscS (YggB), C-terminal domain"/>
    <property type="match status" value="1"/>
</dbReference>
<dbReference type="RefSeq" id="WP_234611489.1">
    <property type="nucleotide sequence ID" value="NZ_CP098806.1"/>
</dbReference>
<evidence type="ECO:0000313" key="12">
    <source>
        <dbReference type="Proteomes" id="UP001139700"/>
    </source>
</evidence>
<dbReference type="Proteomes" id="UP001139700">
    <property type="component" value="Unassembled WGS sequence"/>
</dbReference>
<feature type="transmembrane region" description="Helical" evidence="7">
    <location>
        <begin position="27"/>
        <end position="45"/>
    </location>
</feature>
<dbReference type="Pfam" id="PF21088">
    <property type="entry name" value="MS_channel_1st"/>
    <property type="match status" value="1"/>
</dbReference>
<comment type="similarity">
    <text evidence="2">Belongs to the MscS (TC 1.A.23) family.</text>
</comment>
<dbReference type="Gene3D" id="2.30.30.60">
    <property type="match status" value="1"/>
</dbReference>
<dbReference type="InterPro" id="IPR006685">
    <property type="entry name" value="MscS_channel_2nd"/>
</dbReference>
<dbReference type="AlphaFoldDB" id="A0A9X1T845"/>
<dbReference type="Pfam" id="PF00924">
    <property type="entry name" value="MS_channel_2nd"/>
    <property type="match status" value="1"/>
</dbReference>
<comment type="caution">
    <text evidence="11">The sequence shown here is derived from an EMBL/GenBank/DDBJ whole genome shotgun (WGS) entry which is preliminary data.</text>
</comment>
<proteinExistence type="inferred from homology"/>
<keyword evidence="3" id="KW-1003">Cell membrane</keyword>
<dbReference type="PANTHER" id="PTHR30221">
    <property type="entry name" value="SMALL-CONDUCTANCE MECHANOSENSITIVE CHANNEL"/>
    <property type="match status" value="1"/>
</dbReference>
<feature type="domain" description="Mechanosensitive ion channel transmembrane helices 2/3" evidence="10">
    <location>
        <begin position="72"/>
        <end position="114"/>
    </location>
</feature>
<gene>
    <name evidence="11" type="ORF">LXM24_02890</name>
</gene>
<dbReference type="Gene3D" id="1.10.287.1260">
    <property type="match status" value="1"/>
</dbReference>
<dbReference type="InterPro" id="IPR023408">
    <property type="entry name" value="MscS_beta-dom_sf"/>
</dbReference>
<evidence type="ECO:0000256" key="5">
    <source>
        <dbReference type="ARBA" id="ARBA00022989"/>
    </source>
</evidence>
<feature type="domain" description="Mechanosensitive ion channel MscS C-terminal" evidence="9">
    <location>
        <begin position="190"/>
        <end position="272"/>
    </location>
</feature>
<dbReference type="Gene3D" id="3.30.70.100">
    <property type="match status" value="1"/>
</dbReference>
<name>A0A9X1T845_9BACT</name>
<dbReference type="Pfam" id="PF21082">
    <property type="entry name" value="MS_channel_3rd"/>
    <property type="match status" value="1"/>
</dbReference>
<evidence type="ECO:0000256" key="7">
    <source>
        <dbReference type="SAM" id="Phobius"/>
    </source>
</evidence>
<comment type="subcellular location">
    <subcellularLocation>
        <location evidence="1">Cell membrane</location>
        <topology evidence="1">Multi-pass membrane protein</topology>
    </subcellularLocation>
</comment>
<feature type="transmembrane region" description="Helical" evidence="7">
    <location>
        <begin position="65"/>
        <end position="89"/>
    </location>
</feature>